<dbReference type="OrthoDB" id="2472181at2"/>
<organism evidence="2 3">
    <name type="scientific">Mycobacterium simiae</name>
    <name type="common">Mycobacterium habana</name>
    <dbReference type="NCBI Taxonomy" id="1784"/>
    <lineage>
        <taxon>Bacteria</taxon>
        <taxon>Bacillati</taxon>
        <taxon>Actinomycetota</taxon>
        <taxon>Actinomycetes</taxon>
        <taxon>Mycobacteriales</taxon>
        <taxon>Mycobacteriaceae</taxon>
        <taxon>Mycobacterium</taxon>
        <taxon>Mycobacterium simiae complex</taxon>
    </lineage>
</organism>
<sequence length="107" mass="11995">YTLWQQQVLGDENDPESVLARQFAYWRNELADAPEQITLPLDRPRPPRQSFRGELVWFTVDAGLRQKVEQLAQHTGTTPSMVLQAALAVLLRKLGAGDDVRIGSPIA</sequence>
<keyword evidence="3" id="KW-1185">Reference proteome</keyword>
<gene>
    <name evidence="2" type="ORF">F0Q45_27065</name>
</gene>
<dbReference type="InterPro" id="IPR023213">
    <property type="entry name" value="CAT-like_dom_sf"/>
</dbReference>
<dbReference type="InterPro" id="IPR001242">
    <property type="entry name" value="Condensation_dom"/>
</dbReference>
<dbReference type="RefSeq" id="WP_149656707.1">
    <property type="nucleotide sequence ID" value="NZ_VTZN01000600.1"/>
</dbReference>
<evidence type="ECO:0000313" key="2">
    <source>
        <dbReference type="EMBL" id="KAA1238278.1"/>
    </source>
</evidence>
<evidence type="ECO:0000259" key="1">
    <source>
        <dbReference type="Pfam" id="PF00668"/>
    </source>
</evidence>
<dbReference type="Proteomes" id="UP000324701">
    <property type="component" value="Unassembled WGS sequence"/>
</dbReference>
<dbReference type="AlphaFoldDB" id="A0A5B1APR8"/>
<comment type="caution">
    <text evidence="2">The sequence shown here is derived from an EMBL/GenBank/DDBJ whole genome shotgun (WGS) entry which is preliminary data.</text>
</comment>
<dbReference type="Pfam" id="PF00668">
    <property type="entry name" value="Condensation"/>
    <property type="match status" value="1"/>
</dbReference>
<reference evidence="2 3" key="1">
    <citation type="submission" date="2019-09" db="EMBL/GenBank/DDBJ databases">
        <title>Report of infection by Mycobacterium simiae a patient suffering from pulmonary tuberculosis.</title>
        <authorList>
            <person name="Mohanty P.S."/>
            <person name="Bansal A.K."/>
            <person name="Singh H."/>
            <person name="Sharma S."/>
            <person name="Patil S.A."/>
            <person name="Upadhaya P."/>
            <person name="Singh P.K."/>
            <person name="Kumar D."/>
            <person name="Kumar S."/>
            <person name="Singh R.K."/>
            <person name="Chaudhary B."/>
        </authorList>
    </citation>
    <scope>NUCLEOTIDE SEQUENCE [LARGE SCALE GENOMIC DNA]</scope>
    <source>
        <strain evidence="2 3">JAL-560-SIM</strain>
    </source>
</reference>
<dbReference type="GO" id="GO:0008610">
    <property type="term" value="P:lipid biosynthetic process"/>
    <property type="evidence" value="ECO:0007669"/>
    <property type="project" value="UniProtKB-ARBA"/>
</dbReference>
<dbReference type="Gene3D" id="3.30.559.10">
    <property type="entry name" value="Chloramphenicol acetyltransferase-like domain"/>
    <property type="match status" value="1"/>
</dbReference>
<accession>A0A5B1APR8</accession>
<feature type="domain" description="Condensation" evidence="1">
    <location>
        <begin position="3"/>
        <end position="107"/>
    </location>
</feature>
<dbReference type="SUPFAM" id="SSF52777">
    <property type="entry name" value="CoA-dependent acyltransferases"/>
    <property type="match status" value="1"/>
</dbReference>
<dbReference type="EMBL" id="VTZN01000600">
    <property type="protein sequence ID" value="KAA1238278.1"/>
    <property type="molecule type" value="Genomic_DNA"/>
</dbReference>
<feature type="non-terminal residue" evidence="2">
    <location>
        <position position="107"/>
    </location>
</feature>
<dbReference type="GO" id="GO:0003824">
    <property type="term" value="F:catalytic activity"/>
    <property type="evidence" value="ECO:0007669"/>
    <property type="project" value="InterPro"/>
</dbReference>
<name>A0A5B1APR8_MYCSI</name>
<evidence type="ECO:0000313" key="3">
    <source>
        <dbReference type="Proteomes" id="UP000324701"/>
    </source>
</evidence>
<feature type="non-terminal residue" evidence="2">
    <location>
        <position position="1"/>
    </location>
</feature>
<protein>
    <recommendedName>
        <fullName evidence="1">Condensation domain-containing protein</fullName>
    </recommendedName>
</protein>
<proteinExistence type="predicted"/>
<dbReference type="Gene3D" id="3.30.559.30">
    <property type="entry name" value="Nonribosomal peptide synthetase, condensation domain"/>
    <property type="match status" value="1"/>
</dbReference>